<dbReference type="GO" id="GO:0034722">
    <property type="term" value="F:gamma-glutamyl-peptidase activity"/>
    <property type="evidence" value="ECO:0007669"/>
    <property type="project" value="UniProtKB-UniRule"/>
</dbReference>
<dbReference type="InterPro" id="IPR015527">
    <property type="entry name" value="Pept_C26_g-glut_hydrolase"/>
</dbReference>
<dbReference type="EMBL" id="CAJJDN010000154">
    <property type="protein sequence ID" value="CAD8124861.1"/>
    <property type="molecule type" value="Genomic_DNA"/>
</dbReference>
<feature type="active site" description="Nucleophile" evidence="2 3">
    <location>
        <position position="139"/>
    </location>
</feature>
<evidence type="ECO:0000256" key="2">
    <source>
        <dbReference type="PIRSR" id="PIRSR615527-1"/>
    </source>
</evidence>
<dbReference type="Pfam" id="PF07722">
    <property type="entry name" value="Peptidase_C26"/>
    <property type="match status" value="1"/>
</dbReference>
<dbReference type="InterPro" id="IPR011697">
    <property type="entry name" value="Peptidase_C26"/>
</dbReference>
<dbReference type="OrthoDB" id="64220at2759"/>
<dbReference type="EC" id="3.4.19.9" evidence="3"/>
<dbReference type="FunFam" id="3.40.50.880:FF:000054">
    <property type="entry name" value="Folate gamma-glutamyl hydrolase"/>
    <property type="match status" value="1"/>
</dbReference>
<evidence type="ECO:0000313" key="5">
    <source>
        <dbReference type="EMBL" id="CAD8124861.1"/>
    </source>
</evidence>
<accession>A0A8S1R9I8</accession>
<sequence length="327" mass="37311">MSRILFIISCFLFVSQSTFINDLEYLTEINNNVVIGIFTQPSDSDYVDYPSSQYSYLAASYVKFVEMAGARVVPIPYEADNSVLEKYFQGINGIIIPGGASELDTPTGPSKFTKAVAYMLNRALQLNDAGQVFPVLGICMGFQTLHYIISGYKTPFLFRVYGENGISHSLENGDRSFALYKDFDDDTYQLIQTNQYFYYSHNWGVSPDLYKKYPSLDTFFQITGTNQDSKGQVFVASMQGKQYPVYGVQYHPEKNIFEWKVSAPHSYLAVKVSANHIDSFINYARQNTNQFNEEQLKKAIIYNFNTVQEKNASFVQVYFFKNGELNL</sequence>
<feature type="active site" description="Proton donor" evidence="2">
    <location>
        <position position="251"/>
    </location>
</feature>
<feature type="signal peptide" evidence="4">
    <location>
        <begin position="1"/>
        <end position="17"/>
    </location>
</feature>
<evidence type="ECO:0000256" key="1">
    <source>
        <dbReference type="ARBA" id="ARBA00022801"/>
    </source>
</evidence>
<dbReference type="PROSITE" id="PS51275">
    <property type="entry name" value="PEPTIDASE_C26_GGH"/>
    <property type="match status" value="1"/>
</dbReference>
<organism evidence="5 6">
    <name type="scientific">Paramecium sonneborni</name>
    <dbReference type="NCBI Taxonomy" id="65129"/>
    <lineage>
        <taxon>Eukaryota</taxon>
        <taxon>Sar</taxon>
        <taxon>Alveolata</taxon>
        <taxon>Ciliophora</taxon>
        <taxon>Intramacronucleata</taxon>
        <taxon>Oligohymenophorea</taxon>
        <taxon>Peniculida</taxon>
        <taxon>Parameciidae</taxon>
        <taxon>Paramecium</taxon>
    </lineage>
</organism>
<reference evidence="5" key="1">
    <citation type="submission" date="2021-01" db="EMBL/GenBank/DDBJ databases">
        <authorList>
            <consortium name="Genoscope - CEA"/>
            <person name="William W."/>
        </authorList>
    </citation>
    <scope>NUCLEOTIDE SEQUENCE</scope>
</reference>
<evidence type="ECO:0000256" key="3">
    <source>
        <dbReference type="PROSITE-ProRule" id="PRU00607"/>
    </source>
</evidence>
<protein>
    <recommendedName>
        <fullName evidence="3">folate gamma-glutamyl hydrolase</fullName>
        <ecNumber evidence="3">3.4.19.9</ecNumber>
    </recommendedName>
</protein>
<dbReference type="Proteomes" id="UP000692954">
    <property type="component" value="Unassembled WGS sequence"/>
</dbReference>
<dbReference type="PANTHER" id="PTHR11315">
    <property type="entry name" value="PROTEASE FAMILY C26 GAMMA-GLUTAMYL HYDROLASE"/>
    <property type="match status" value="1"/>
</dbReference>
<dbReference type="AlphaFoldDB" id="A0A8S1R9I8"/>
<dbReference type="GO" id="GO:0005773">
    <property type="term" value="C:vacuole"/>
    <property type="evidence" value="ECO:0007669"/>
    <property type="project" value="TreeGrafter"/>
</dbReference>
<feature type="chain" id="PRO_5035888270" description="folate gamma-glutamyl hydrolase" evidence="4">
    <location>
        <begin position="18"/>
        <end position="327"/>
    </location>
</feature>
<keyword evidence="6" id="KW-1185">Reference proteome</keyword>
<keyword evidence="4" id="KW-0732">Signal</keyword>
<dbReference type="GO" id="GO:0046900">
    <property type="term" value="P:tetrahydrofolylpolyglutamate metabolic process"/>
    <property type="evidence" value="ECO:0007669"/>
    <property type="project" value="TreeGrafter"/>
</dbReference>
<evidence type="ECO:0000256" key="4">
    <source>
        <dbReference type="SAM" id="SignalP"/>
    </source>
</evidence>
<name>A0A8S1R9I8_9CILI</name>
<feature type="active site" evidence="3">
    <location>
        <position position="251"/>
    </location>
</feature>
<comment type="caution">
    <text evidence="5">The sequence shown here is derived from an EMBL/GenBank/DDBJ whole genome shotgun (WGS) entry which is preliminary data.</text>
</comment>
<comment type="catalytic activity">
    <reaction evidence="3">
        <text>(6S)-5,6,7,8-tetrahydrofolyl-(gamma-L-Glu)(n) + (n-1) H2O = (6S)-5,6,7,8-tetrahydrofolate + (n-1) L-glutamate</text>
        <dbReference type="Rhea" id="RHEA:56784"/>
        <dbReference type="Rhea" id="RHEA-COMP:14738"/>
        <dbReference type="ChEBI" id="CHEBI:15377"/>
        <dbReference type="ChEBI" id="CHEBI:29985"/>
        <dbReference type="ChEBI" id="CHEBI:57453"/>
        <dbReference type="ChEBI" id="CHEBI:141005"/>
        <dbReference type="EC" id="3.4.19.9"/>
    </reaction>
</comment>
<keyword evidence="1 3" id="KW-0378">Hydrolase</keyword>
<evidence type="ECO:0000313" key="6">
    <source>
        <dbReference type="Proteomes" id="UP000692954"/>
    </source>
</evidence>
<proteinExistence type="predicted"/>
<dbReference type="PROSITE" id="PS51273">
    <property type="entry name" value="GATASE_TYPE_1"/>
    <property type="match status" value="1"/>
</dbReference>
<dbReference type="PANTHER" id="PTHR11315:SF0">
    <property type="entry name" value="FOLATE GAMMA-GLUTAMYL HYDROLASE"/>
    <property type="match status" value="1"/>
</dbReference>
<gene>
    <name evidence="5" type="ORF">PSON_ATCC_30995.1.T1540072</name>
</gene>